<evidence type="ECO:0000256" key="3">
    <source>
        <dbReference type="ARBA" id="ARBA00022723"/>
    </source>
</evidence>
<comment type="caution">
    <text evidence="6">The sequence shown here is derived from an EMBL/GenBank/DDBJ whole genome shotgun (WGS) entry which is preliminary data.</text>
</comment>
<evidence type="ECO:0000256" key="1">
    <source>
        <dbReference type="ARBA" id="ARBA00001946"/>
    </source>
</evidence>
<evidence type="ECO:0000256" key="2">
    <source>
        <dbReference type="ARBA" id="ARBA00007958"/>
    </source>
</evidence>
<gene>
    <name evidence="6" type="ORF">ACFOZ7_12560</name>
</gene>
<evidence type="ECO:0000313" key="6">
    <source>
        <dbReference type="EMBL" id="MFC4247782.1"/>
    </source>
</evidence>
<evidence type="ECO:0000256" key="4">
    <source>
        <dbReference type="ARBA" id="ARBA00022842"/>
    </source>
</evidence>
<protein>
    <submittedName>
        <fullName evidence="6">HAD family hydrolase</fullName>
    </submittedName>
</protein>
<comment type="cofactor">
    <cofactor evidence="1">
        <name>Mg(2+)</name>
        <dbReference type="ChEBI" id="CHEBI:18420"/>
    </cofactor>
</comment>
<keyword evidence="6" id="KW-0378">Hydrolase</keyword>
<dbReference type="EMBL" id="JBHSDJ010000097">
    <property type="protein sequence ID" value="MFC4247782.1"/>
    <property type="molecule type" value="Genomic_DNA"/>
</dbReference>
<evidence type="ECO:0000256" key="5">
    <source>
        <dbReference type="ARBA" id="ARBA00023277"/>
    </source>
</evidence>
<dbReference type="Gene3D" id="1.10.150.240">
    <property type="entry name" value="Putative phosphatase, domain 2"/>
    <property type="match status" value="1"/>
</dbReference>
<dbReference type="Gene3D" id="3.40.50.1000">
    <property type="entry name" value="HAD superfamily/HAD-like"/>
    <property type="match status" value="1"/>
</dbReference>
<reference evidence="6 7" key="1">
    <citation type="journal article" date="2014" name="Int. J. Syst. Evol. Microbiol.">
        <title>Complete genome sequence of Corynebacterium casei LMG S-19264T (=DSM 44701T), isolated from a smear-ripened cheese.</title>
        <authorList>
            <consortium name="US DOE Joint Genome Institute (JGI-PGF)"/>
            <person name="Walter F."/>
            <person name="Albersmeier A."/>
            <person name="Kalinowski J."/>
            <person name="Ruckert C."/>
        </authorList>
    </citation>
    <scope>NUCLEOTIDE SEQUENCE [LARGE SCALE GENOMIC DNA]</scope>
    <source>
        <strain evidence="6 7">IBRC-M 10912</strain>
    </source>
</reference>
<dbReference type="InterPro" id="IPR006439">
    <property type="entry name" value="HAD-SF_hydro_IA"/>
</dbReference>
<dbReference type="GeneID" id="71856506"/>
<dbReference type="InterPro" id="IPR051600">
    <property type="entry name" value="Beta-PGM-like"/>
</dbReference>
<keyword evidence="5" id="KW-0119">Carbohydrate metabolism</keyword>
<organism evidence="6 7">
    <name type="scientific">Natribaculum luteum</name>
    <dbReference type="NCBI Taxonomy" id="1586232"/>
    <lineage>
        <taxon>Archaea</taxon>
        <taxon>Methanobacteriati</taxon>
        <taxon>Methanobacteriota</taxon>
        <taxon>Stenosarchaea group</taxon>
        <taxon>Halobacteria</taxon>
        <taxon>Halobacteriales</taxon>
        <taxon>Natrialbaceae</taxon>
        <taxon>Natribaculum</taxon>
    </lineage>
</organism>
<dbReference type="RefSeq" id="WP_246975675.1">
    <property type="nucleotide sequence ID" value="NZ_CP095398.1"/>
</dbReference>
<dbReference type="NCBIfam" id="TIGR01509">
    <property type="entry name" value="HAD-SF-IA-v3"/>
    <property type="match status" value="1"/>
</dbReference>
<comment type="similarity">
    <text evidence="2">Belongs to the HAD-like hydrolase superfamily.</text>
</comment>
<evidence type="ECO:0000313" key="7">
    <source>
        <dbReference type="Proteomes" id="UP001595821"/>
    </source>
</evidence>
<dbReference type="Proteomes" id="UP001595821">
    <property type="component" value="Unassembled WGS sequence"/>
</dbReference>
<dbReference type="InterPro" id="IPR023214">
    <property type="entry name" value="HAD_sf"/>
</dbReference>
<dbReference type="InterPro" id="IPR023198">
    <property type="entry name" value="PGP-like_dom2"/>
</dbReference>
<dbReference type="PANTHER" id="PTHR46193">
    <property type="entry name" value="6-PHOSPHOGLUCONATE PHOSPHATASE"/>
    <property type="match status" value="1"/>
</dbReference>
<dbReference type="InterPro" id="IPR036412">
    <property type="entry name" value="HAD-like_sf"/>
</dbReference>
<dbReference type="PANTHER" id="PTHR46193:SF18">
    <property type="entry name" value="HEXITOL PHOSPHATASE B"/>
    <property type="match status" value="1"/>
</dbReference>
<keyword evidence="4" id="KW-0460">Magnesium</keyword>
<dbReference type="SFLD" id="SFLDG01129">
    <property type="entry name" value="C1.5:_HAD__Beta-PGM__Phosphata"/>
    <property type="match status" value="1"/>
</dbReference>
<dbReference type="SFLD" id="SFLDS00003">
    <property type="entry name" value="Haloacid_Dehalogenase"/>
    <property type="match status" value="1"/>
</dbReference>
<dbReference type="SUPFAM" id="SSF56784">
    <property type="entry name" value="HAD-like"/>
    <property type="match status" value="1"/>
</dbReference>
<name>A0ABD5P0J1_9EURY</name>
<dbReference type="GO" id="GO:0046872">
    <property type="term" value="F:metal ion binding"/>
    <property type="evidence" value="ECO:0007669"/>
    <property type="project" value="UniProtKB-KW"/>
</dbReference>
<dbReference type="InterPro" id="IPR041492">
    <property type="entry name" value="HAD_2"/>
</dbReference>
<dbReference type="Pfam" id="PF13419">
    <property type="entry name" value="HAD_2"/>
    <property type="match status" value="1"/>
</dbReference>
<accession>A0ABD5P0J1</accession>
<proteinExistence type="inferred from homology"/>
<sequence length="222" mass="24634">MDAVLFDMDGVLVDSVTHKYEHWERVLWDEFDLTTVDIEALIGLNTHDKYEYLVDTHGFEADRRRFARLLNEDVDRVYEEAVELLPGVEMSFEWLANRSVPIGLVSAASRPRVDTVVDRFDLDDCFETVVSADDIDGDSKPDPAIYCHAAAELGMDPADCLAIEDSPHGVTAATRAGAYCIGYAPADGPTRDVEHADEIVTSPADLHERLRAVVNGEPGNRQ</sequence>
<dbReference type="SFLD" id="SFLDG01135">
    <property type="entry name" value="C1.5.6:_HAD__Beta-PGM__Phospha"/>
    <property type="match status" value="1"/>
</dbReference>
<dbReference type="AlphaFoldDB" id="A0ABD5P0J1"/>
<keyword evidence="3" id="KW-0479">Metal-binding</keyword>
<dbReference type="GO" id="GO:0016787">
    <property type="term" value="F:hydrolase activity"/>
    <property type="evidence" value="ECO:0007669"/>
    <property type="project" value="UniProtKB-KW"/>
</dbReference>